<evidence type="ECO:0000313" key="1">
    <source>
        <dbReference type="Proteomes" id="UP000000715"/>
    </source>
</evidence>
<dbReference type="SUPFAM" id="SSF48371">
    <property type="entry name" value="ARM repeat"/>
    <property type="match status" value="1"/>
</dbReference>
<dbReference type="Proteomes" id="UP000000715">
    <property type="component" value="Unplaced"/>
</dbReference>
<proteinExistence type="predicted"/>
<dbReference type="GO" id="GO:0006897">
    <property type="term" value="P:endocytosis"/>
    <property type="evidence" value="ECO:0007669"/>
    <property type="project" value="TreeGrafter"/>
</dbReference>
<sequence>NSWQELPCLQKRCIEKFKATLEIKDPVVQIKTYQLLLSVFQYPNPAVSYPYIYSLVSSIVEKLQEIDQRKPEDTTELQIFQEGIKVLEALVAIAEEQHHSQLVACLLPILISFLLDDNALGSATAVMKNLHDFALQNLMQIGPQYSSVFKNVMASSPALKAHLEAAIKGNQENVKVKISTSKHTKNPGKNASIQLKTNFL</sequence>
<dbReference type="RefSeq" id="XP_044934866.1">
    <property type="nucleotide sequence ID" value="XM_045078931.1"/>
</dbReference>
<dbReference type="GO" id="GO:0005794">
    <property type="term" value="C:Golgi apparatus"/>
    <property type="evidence" value="ECO:0007669"/>
    <property type="project" value="TreeGrafter"/>
</dbReference>
<dbReference type="InterPro" id="IPR016024">
    <property type="entry name" value="ARM-type_fold"/>
</dbReference>
<keyword evidence="1" id="KW-1185">Reference proteome</keyword>
<reference evidence="2" key="1">
    <citation type="submission" date="2025-08" db="UniProtKB">
        <authorList>
            <consortium name="RefSeq"/>
        </authorList>
    </citation>
    <scope>IDENTIFICATION</scope>
    <source>
        <tissue evidence="2">Brain</tissue>
    </source>
</reference>
<dbReference type="InterPro" id="IPR040108">
    <property type="entry name" value="Laa1/Sip1/HEATR5"/>
</dbReference>
<gene>
    <name evidence="2" type="primary">LOC123391673</name>
</gene>
<feature type="non-terminal residue" evidence="2">
    <location>
        <position position="1"/>
    </location>
</feature>
<dbReference type="GO" id="GO:0042147">
    <property type="term" value="P:retrograde transport, endosome to Golgi"/>
    <property type="evidence" value="ECO:0007669"/>
    <property type="project" value="TreeGrafter"/>
</dbReference>
<dbReference type="PANTHER" id="PTHR21663">
    <property type="entry name" value="HYPOTHETICAL HEAT DOMAIN-CONTAINING"/>
    <property type="match status" value="1"/>
</dbReference>
<dbReference type="GeneID" id="123391673"/>
<evidence type="ECO:0000313" key="2">
    <source>
        <dbReference type="RefSeq" id="XP_044934866.1"/>
    </source>
</evidence>
<dbReference type="GO" id="GO:0005829">
    <property type="term" value="C:cytosol"/>
    <property type="evidence" value="ECO:0007669"/>
    <property type="project" value="GOC"/>
</dbReference>
<organism evidence="1 2">
    <name type="scientific">Mustela putorius furo</name>
    <name type="common">European domestic ferret</name>
    <name type="synonym">Mustela furo</name>
    <dbReference type="NCBI Taxonomy" id="9669"/>
    <lineage>
        <taxon>Eukaryota</taxon>
        <taxon>Metazoa</taxon>
        <taxon>Chordata</taxon>
        <taxon>Craniata</taxon>
        <taxon>Vertebrata</taxon>
        <taxon>Euteleostomi</taxon>
        <taxon>Mammalia</taxon>
        <taxon>Eutheria</taxon>
        <taxon>Laurasiatheria</taxon>
        <taxon>Carnivora</taxon>
        <taxon>Caniformia</taxon>
        <taxon>Musteloidea</taxon>
        <taxon>Mustelidae</taxon>
        <taxon>Mustelinae</taxon>
        <taxon>Mustela</taxon>
    </lineage>
</organism>
<name>A0A8U0S1R9_MUSPF</name>
<protein>
    <submittedName>
        <fullName evidence="2">HEAT repeat-containing protein 5A-like</fullName>
    </submittedName>
</protein>
<dbReference type="PANTHER" id="PTHR21663:SF1">
    <property type="entry name" value="HEAT REPEAT-CONTAINING PROTEIN 5A"/>
    <property type="match status" value="1"/>
</dbReference>
<dbReference type="AlphaFoldDB" id="A0A8U0S1R9"/>
<accession>A0A8U0S1R9</accession>
<dbReference type="GO" id="GO:0016020">
    <property type="term" value="C:membrane"/>
    <property type="evidence" value="ECO:0007669"/>
    <property type="project" value="TreeGrafter"/>
</dbReference>
<dbReference type="OrthoDB" id="192608at2759"/>
<dbReference type="GO" id="GO:0008104">
    <property type="term" value="P:intracellular protein localization"/>
    <property type="evidence" value="ECO:0007669"/>
    <property type="project" value="TreeGrafter"/>
</dbReference>
<dbReference type="GO" id="GO:0030139">
    <property type="term" value="C:endocytic vesicle"/>
    <property type="evidence" value="ECO:0007669"/>
    <property type="project" value="TreeGrafter"/>
</dbReference>